<proteinExistence type="predicted"/>
<dbReference type="RefSeq" id="WP_006129705.1">
    <property type="nucleotide sequence ID" value="NZ_AOHP01000004.1"/>
</dbReference>
<dbReference type="EMBL" id="AOHP01000004">
    <property type="protein sequence ID" value="EMF31100.1"/>
    <property type="molecule type" value="Genomic_DNA"/>
</dbReference>
<keyword evidence="3" id="KW-1185">Reference proteome</keyword>
<evidence type="ECO:0000256" key="1">
    <source>
        <dbReference type="SAM" id="MobiDB-lite"/>
    </source>
</evidence>
<feature type="region of interest" description="Disordered" evidence="1">
    <location>
        <begin position="29"/>
        <end position="52"/>
    </location>
</feature>
<dbReference type="Proteomes" id="UP000011732">
    <property type="component" value="Unassembled WGS sequence"/>
</dbReference>
<dbReference type="PATRIC" id="fig|1284664.3.peg.143"/>
<accession>M3DM88</accession>
<comment type="caution">
    <text evidence="2">The sequence shown here is derived from an EMBL/GenBank/DDBJ whole genome shotgun (WGS) entry which is preliminary data.</text>
</comment>
<dbReference type="AlphaFoldDB" id="M3DM88"/>
<evidence type="ECO:0000313" key="3">
    <source>
        <dbReference type="Proteomes" id="UP000011732"/>
    </source>
</evidence>
<organism evidence="2 3">
    <name type="scientific">Streptomyces gancidicus BKS 13-15</name>
    <dbReference type="NCBI Taxonomy" id="1284664"/>
    <lineage>
        <taxon>Bacteria</taxon>
        <taxon>Bacillati</taxon>
        <taxon>Actinomycetota</taxon>
        <taxon>Actinomycetes</taxon>
        <taxon>Kitasatosporales</taxon>
        <taxon>Streptomycetaceae</taxon>
        <taxon>Streptomyces</taxon>
        <taxon>Streptomyces pseudogriseolus group</taxon>
    </lineage>
</organism>
<dbReference type="OrthoDB" id="3481698at2"/>
<evidence type="ECO:0000313" key="2">
    <source>
        <dbReference type="EMBL" id="EMF31100.1"/>
    </source>
</evidence>
<reference evidence="2 3" key="1">
    <citation type="journal article" date="2013" name="Genome Announc.">
        <title>Draft Genome Sequence of Streptomyces gancidicus Strain BKS 13-15.</title>
        <authorList>
            <person name="Kumar S."/>
            <person name="Kaur N."/>
            <person name="Singh N.K."/>
            <person name="Raghava G.P."/>
            <person name="Mayilraj S."/>
        </authorList>
    </citation>
    <scope>NUCLEOTIDE SEQUENCE [LARGE SCALE GENOMIC DNA]</scope>
    <source>
        <strain evidence="2 3">BKS 13-15</strain>
    </source>
</reference>
<name>M3DM88_STREZ</name>
<protein>
    <submittedName>
        <fullName evidence="2">Uncharacterized protein</fullName>
    </submittedName>
</protein>
<sequence length="99" mass="10879">MPAPPSRCPVCWAPVLWTITQAGKRLAVDATPNDEGNTAAYRDGTGTMRSRRPSAELPLLPYERLYMPHVATCGAGSAKPETTRCLGLIRLDDRRRDGR</sequence>
<gene>
    <name evidence="2" type="ORF">H114_00687</name>
</gene>